<keyword evidence="1 2" id="KW-0597">Phosphoprotein</keyword>
<dbReference type="PROSITE" id="PS50110">
    <property type="entry name" value="RESPONSE_REGULATORY"/>
    <property type="match status" value="1"/>
</dbReference>
<dbReference type="InterPro" id="IPR001789">
    <property type="entry name" value="Sig_transdc_resp-reg_receiver"/>
</dbReference>
<feature type="domain" description="Response regulatory" evidence="3">
    <location>
        <begin position="4"/>
        <end position="119"/>
    </location>
</feature>
<organism evidence="4">
    <name type="scientific">uncultured Thermomicrobiales bacterium</name>
    <dbReference type="NCBI Taxonomy" id="1645740"/>
    <lineage>
        <taxon>Bacteria</taxon>
        <taxon>Pseudomonadati</taxon>
        <taxon>Thermomicrobiota</taxon>
        <taxon>Thermomicrobia</taxon>
        <taxon>Thermomicrobiales</taxon>
        <taxon>environmental samples</taxon>
    </lineage>
</organism>
<reference evidence="4" key="1">
    <citation type="submission" date="2020-02" db="EMBL/GenBank/DDBJ databases">
        <authorList>
            <person name="Meier V. D."/>
        </authorList>
    </citation>
    <scope>NUCLEOTIDE SEQUENCE</scope>
    <source>
        <strain evidence="4">AVDCRST_MAG49</strain>
    </source>
</reference>
<dbReference type="EMBL" id="CADCWG010000146">
    <property type="protein sequence ID" value="CAA9556451.1"/>
    <property type="molecule type" value="Genomic_DNA"/>
</dbReference>
<dbReference type="InterPro" id="IPR050595">
    <property type="entry name" value="Bact_response_regulator"/>
</dbReference>
<dbReference type="InterPro" id="IPR011006">
    <property type="entry name" value="CheY-like_superfamily"/>
</dbReference>
<evidence type="ECO:0000256" key="1">
    <source>
        <dbReference type="ARBA" id="ARBA00022553"/>
    </source>
</evidence>
<dbReference type="SMART" id="SM00448">
    <property type="entry name" value="REC"/>
    <property type="match status" value="1"/>
</dbReference>
<feature type="modified residue" description="4-aspartylphosphate" evidence="2">
    <location>
        <position position="53"/>
    </location>
</feature>
<evidence type="ECO:0000256" key="2">
    <source>
        <dbReference type="PROSITE-ProRule" id="PRU00169"/>
    </source>
</evidence>
<gene>
    <name evidence="4" type="ORF">AVDCRST_MAG49-2970</name>
</gene>
<dbReference type="PANTHER" id="PTHR44591">
    <property type="entry name" value="STRESS RESPONSE REGULATOR PROTEIN 1"/>
    <property type="match status" value="1"/>
</dbReference>
<sequence length="129" mass="13529">MPPRILVVDDEPAVTDLIEAVLVGEGYTVAIARDGAQGLMLARDWNPDLVLMDVRLPAVDGGTVIRKLKGEAATADIPIIAMSAGSNIRQQSGDLAVADGALAKPFDIEALLAQVAFNLARRQPVADDA</sequence>
<dbReference type="Gene3D" id="3.40.50.2300">
    <property type="match status" value="1"/>
</dbReference>
<dbReference type="Pfam" id="PF00072">
    <property type="entry name" value="Response_reg"/>
    <property type="match status" value="1"/>
</dbReference>
<evidence type="ECO:0000259" key="3">
    <source>
        <dbReference type="PROSITE" id="PS50110"/>
    </source>
</evidence>
<dbReference type="GO" id="GO:0000160">
    <property type="term" value="P:phosphorelay signal transduction system"/>
    <property type="evidence" value="ECO:0007669"/>
    <property type="project" value="InterPro"/>
</dbReference>
<protein>
    <recommendedName>
        <fullName evidence="3">Response regulatory domain-containing protein</fullName>
    </recommendedName>
</protein>
<dbReference type="AlphaFoldDB" id="A0A6J4UU06"/>
<evidence type="ECO:0000313" key="4">
    <source>
        <dbReference type="EMBL" id="CAA9556451.1"/>
    </source>
</evidence>
<name>A0A6J4UU06_9BACT</name>
<proteinExistence type="predicted"/>
<accession>A0A6J4UU06</accession>
<dbReference type="SUPFAM" id="SSF52172">
    <property type="entry name" value="CheY-like"/>
    <property type="match status" value="1"/>
</dbReference>
<dbReference type="PANTHER" id="PTHR44591:SF3">
    <property type="entry name" value="RESPONSE REGULATORY DOMAIN-CONTAINING PROTEIN"/>
    <property type="match status" value="1"/>
</dbReference>